<accession>A0A1G7QP78</accession>
<dbReference type="GO" id="GO:0009279">
    <property type="term" value="C:cell outer membrane"/>
    <property type="evidence" value="ECO:0007669"/>
    <property type="project" value="UniProtKB-SubCell"/>
</dbReference>
<dbReference type="PROSITE" id="PS51123">
    <property type="entry name" value="OMPA_2"/>
    <property type="match status" value="1"/>
</dbReference>
<dbReference type="EMBL" id="FNBN01000003">
    <property type="protein sequence ID" value="SDG00284.1"/>
    <property type="molecule type" value="Genomic_DNA"/>
</dbReference>
<dbReference type="AlphaFoldDB" id="A0A1G7QP78"/>
<dbReference type="RefSeq" id="WP_089832446.1">
    <property type="nucleotide sequence ID" value="NZ_FNBN01000003.1"/>
</dbReference>
<evidence type="ECO:0000256" key="1">
    <source>
        <dbReference type="ARBA" id="ARBA00004442"/>
    </source>
</evidence>
<organism evidence="6 7">
    <name type="scientific">Chitinophaga filiformis</name>
    <name type="common">Myxococcus filiformis</name>
    <name type="synonym">Flexibacter filiformis</name>
    <dbReference type="NCBI Taxonomy" id="104663"/>
    <lineage>
        <taxon>Bacteria</taxon>
        <taxon>Pseudomonadati</taxon>
        <taxon>Bacteroidota</taxon>
        <taxon>Chitinophagia</taxon>
        <taxon>Chitinophagales</taxon>
        <taxon>Chitinophagaceae</taxon>
        <taxon>Chitinophaga</taxon>
    </lineage>
</organism>
<sequence>MLRCHIILFVIIYLFVSLEVKAQEDKSLEELGNEAFVRQEYAVAAGLYGKVEQRKGRRTPIVVLEKLAHCYVEMARFEDAGFYYLHLLRRPDKPSYANLCYGEMQMSIGSYDTARKYIALYQTTNTDSLQWKQLLLSGCDSAVQWKSLGSTVAIESIKELNSEGADWISGVVKKGLLLVSNGYRKMALSTGAERNPDIDLRVNEPYFKPYIYKQYEKGSNANTYLEEVLPDLLKKLPYHIGPVCFNRREDTAYITLSEANKDVFNKTRRGPLNGERLMSLFMSVKKGDTWSPLLPLTTLNFPGSYTGNAVLSEDGQTLYFVSDRPGGVGKTDIWYSERLANGAWGQAKNCGRDINTRWEESFPTINEDGVLYFSSKGHPGMGGFDIFRASGSRDEWTPPLNLRNPYNSGGDDLGFIMKDNHYEGYFSSNREGGTGGDDVYHFLDNHFTENLKKPQPVTQVPIPPAAPEAPDSVAKTINPPEAADTGLIHKLEQLCFYYDYNSAILLTSSKELLDRVATVLKQHKDWKLTICSYADSRGSFEYNNDLTALRCFAVIDYLIKQGIPPSHLYYENLGERGLVNDCGDGVPCSEAEHQRNRRTMLRVIY</sequence>
<feature type="domain" description="OmpA-like" evidence="5">
    <location>
        <begin position="485"/>
        <end position="605"/>
    </location>
</feature>
<dbReference type="InterPro" id="IPR011990">
    <property type="entry name" value="TPR-like_helical_dom_sf"/>
</dbReference>
<dbReference type="OrthoDB" id="9809364at2"/>
<evidence type="ECO:0000256" key="4">
    <source>
        <dbReference type="PROSITE-ProRule" id="PRU00473"/>
    </source>
</evidence>
<evidence type="ECO:0000313" key="6">
    <source>
        <dbReference type="EMBL" id="SDG00284.1"/>
    </source>
</evidence>
<dbReference type="Pfam" id="PF00691">
    <property type="entry name" value="OmpA"/>
    <property type="match status" value="1"/>
</dbReference>
<proteinExistence type="predicted"/>
<dbReference type="InterPro" id="IPR036737">
    <property type="entry name" value="OmpA-like_sf"/>
</dbReference>
<dbReference type="SUPFAM" id="SSF48452">
    <property type="entry name" value="TPR-like"/>
    <property type="match status" value="1"/>
</dbReference>
<dbReference type="Gene3D" id="3.30.1330.60">
    <property type="entry name" value="OmpA-like domain"/>
    <property type="match status" value="1"/>
</dbReference>
<dbReference type="InterPro" id="IPR011659">
    <property type="entry name" value="WD40"/>
</dbReference>
<dbReference type="Gene3D" id="1.25.40.10">
    <property type="entry name" value="Tetratricopeptide repeat domain"/>
    <property type="match status" value="1"/>
</dbReference>
<dbReference type="Proteomes" id="UP000199045">
    <property type="component" value="Unassembled WGS sequence"/>
</dbReference>
<protein>
    <submittedName>
        <fullName evidence="6">Outer membrane protein OmpA</fullName>
    </submittedName>
</protein>
<dbReference type="SUPFAM" id="SSF82171">
    <property type="entry name" value="DPP6 N-terminal domain-like"/>
    <property type="match status" value="1"/>
</dbReference>
<dbReference type="PANTHER" id="PTHR30329:SF21">
    <property type="entry name" value="LIPOPROTEIN YIAD-RELATED"/>
    <property type="match status" value="1"/>
</dbReference>
<dbReference type="InterPro" id="IPR006664">
    <property type="entry name" value="OMP_bac"/>
</dbReference>
<reference evidence="6 7" key="1">
    <citation type="submission" date="2016-10" db="EMBL/GenBank/DDBJ databases">
        <authorList>
            <person name="de Groot N.N."/>
        </authorList>
    </citation>
    <scope>NUCLEOTIDE SEQUENCE [LARGE SCALE GENOMIC DNA]</scope>
    <source>
        <strain evidence="6 7">DSM 527</strain>
    </source>
</reference>
<evidence type="ECO:0000256" key="2">
    <source>
        <dbReference type="ARBA" id="ARBA00023136"/>
    </source>
</evidence>
<dbReference type="SUPFAM" id="SSF103088">
    <property type="entry name" value="OmpA-like"/>
    <property type="match status" value="1"/>
</dbReference>
<name>A0A1G7QP78_CHIFI</name>
<evidence type="ECO:0000259" key="5">
    <source>
        <dbReference type="PROSITE" id="PS51123"/>
    </source>
</evidence>
<evidence type="ECO:0000313" key="7">
    <source>
        <dbReference type="Proteomes" id="UP000199045"/>
    </source>
</evidence>
<dbReference type="PRINTS" id="PR01021">
    <property type="entry name" value="OMPADOMAIN"/>
</dbReference>
<dbReference type="PANTHER" id="PTHR30329">
    <property type="entry name" value="STATOR ELEMENT OF FLAGELLAR MOTOR COMPLEX"/>
    <property type="match status" value="1"/>
</dbReference>
<dbReference type="InterPro" id="IPR050330">
    <property type="entry name" value="Bact_OuterMem_StrucFunc"/>
</dbReference>
<comment type="subcellular location">
    <subcellularLocation>
        <location evidence="1">Cell outer membrane</location>
    </subcellularLocation>
</comment>
<evidence type="ECO:0000256" key="3">
    <source>
        <dbReference type="ARBA" id="ARBA00023237"/>
    </source>
</evidence>
<keyword evidence="3" id="KW-0998">Cell outer membrane</keyword>
<keyword evidence="2 4" id="KW-0472">Membrane</keyword>
<gene>
    <name evidence="6" type="ORF">SAMN04488121_103136</name>
</gene>
<dbReference type="STRING" id="104663.SAMN04488121_103136"/>
<dbReference type="Pfam" id="PF07676">
    <property type="entry name" value="PD40"/>
    <property type="match status" value="1"/>
</dbReference>
<dbReference type="InterPro" id="IPR006665">
    <property type="entry name" value="OmpA-like"/>
</dbReference>
<dbReference type="CDD" id="cd07185">
    <property type="entry name" value="OmpA_C-like"/>
    <property type="match status" value="1"/>
</dbReference>